<accession>A0A2K8UHA3</accession>
<dbReference type="InterPro" id="IPR042268">
    <property type="entry name" value="BamC_C"/>
</dbReference>
<reference evidence="2 3" key="1">
    <citation type="submission" date="2017-03" db="EMBL/GenBank/DDBJ databases">
        <title>Complete genome sequence of Candidatus 'Thiodictyon syntrophicum' sp. nov. strain Cad16T, a photolithoautotroph purple sulfur bacterium isolated from an alpine meromictic lake.</title>
        <authorList>
            <person name="Luedin S.M."/>
            <person name="Pothier J.F."/>
            <person name="Danza F."/>
            <person name="Storelli N."/>
            <person name="Wittwer M."/>
            <person name="Tonolla M."/>
        </authorList>
    </citation>
    <scope>NUCLEOTIDE SEQUENCE [LARGE SCALE GENOMIC DNA]</scope>
    <source>
        <strain evidence="2 3">Cad16T</strain>
    </source>
</reference>
<feature type="region of interest" description="Disordered" evidence="1">
    <location>
        <begin position="1"/>
        <end position="37"/>
    </location>
</feature>
<proteinExistence type="predicted"/>
<dbReference type="EMBL" id="CP020370">
    <property type="protein sequence ID" value="AUB84917.1"/>
    <property type="molecule type" value="Genomic_DNA"/>
</dbReference>
<dbReference type="KEGG" id="tsy:THSYN_24400"/>
<evidence type="ECO:0000313" key="3">
    <source>
        <dbReference type="Proteomes" id="UP000232638"/>
    </source>
</evidence>
<dbReference type="Pfam" id="PF06804">
    <property type="entry name" value="Lipoprotein_18"/>
    <property type="match status" value="1"/>
</dbReference>
<feature type="region of interest" description="Disordered" evidence="1">
    <location>
        <begin position="185"/>
        <end position="206"/>
    </location>
</feature>
<evidence type="ECO:0008006" key="4">
    <source>
        <dbReference type="Google" id="ProtNLM"/>
    </source>
</evidence>
<sequence length="370" mass="40437">MLKEALPDQGLAYQKSRQAEENLELPPDLKGASFDDAMDVPPIAGGATYSQYADGRAQRRQASTSGAGAILPTVENVELRRSGDSRWLEVQAAPQQVWPRVVAFWREQGILLVDQNPTVGVMKTDWIENRAEIPQGFLTRMFRKVADGLYATSTRDQYSIRMEPGAKGAGSTEVHLTHRGMDETLETGTLGDSKRTVWQPGKSDPGKEAEMLRRLMLFLGAPEKKAAAALAATAPQTRGTGPAASGGSARLVGEGAGAQLLIPEDFQRGWRITGAALDRAGFAVKDRDMSRGVYYVRYQDMDAGATPKARGWGERLAFWRKADIDRLKEYQIKVEGNDRETRVSVVDPSGARDSASSAGRILALLQEQMK</sequence>
<keyword evidence="3" id="KW-1185">Reference proteome</keyword>
<dbReference type="AlphaFoldDB" id="A0A2K8UHA3"/>
<evidence type="ECO:0000313" key="2">
    <source>
        <dbReference type="EMBL" id="AUB84917.1"/>
    </source>
</evidence>
<name>A0A2K8UHA3_9GAMM</name>
<protein>
    <recommendedName>
        <fullName evidence="4">Outer membrane protein assembly factor BamC</fullName>
    </recommendedName>
</protein>
<organism evidence="2 3">
    <name type="scientific">Candidatus Thiodictyon syntrophicum</name>
    <dbReference type="NCBI Taxonomy" id="1166950"/>
    <lineage>
        <taxon>Bacteria</taxon>
        <taxon>Pseudomonadati</taxon>
        <taxon>Pseudomonadota</taxon>
        <taxon>Gammaproteobacteria</taxon>
        <taxon>Chromatiales</taxon>
        <taxon>Chromatiaceae</taxon>
        <taxon>Thiodictyon</taxon>
    </lineage>
</organism>
<gene>
    <name evidence="2" type="ORF">THSYN_24400</name>
</gene>
<dbReference type="OrthoDB" id="9772575at2"/>
<evidence type="ECO:0000256" key="1">
    <source>
        <dbReference type="SAM" id="MobiDB-lite"/>
    </source>
</evidence>
<dbReference type="Gene3D" id="3.30.310.170">
    <property type="entry name" value="Outer membrane protein assembly factor BamC"/>
    <property type="match status" value="1"/>
</dbReference>
<dbReference type="InterPro" id="IPR010653">
    <property type="entry name" value="NlpB/DapX"/>
</dbReference>
<dbReference type="Proteomes" id="UP000232638">
    <property type="component" value="Chromosome"/>
</dbReference>